<protein>
    <submittedName>
        <fullName evidence="1">Uncharacterized protein</fullName>
    </submittedName>
</protein>
<dbReference type="Proteomes" id="UP001642487">
    <property type="component" value="Chromosome 3"/>
</dbReference>
<evidence type="ECO:0000313" key="2">
    <source>
        <dbReference type="Proteomes" id="UP001642487"/>
    </source>
</evidence>
<dbReference type="EMBL" id="OZ021737">
    <property type="protein sequence ID" value="CAK9316561.1"/>
    <property type="molecule type" value="Genomic_DNA"/>
</dbReference>
<sequence length="69" mass="7547">MNLSGSDALLRSILLPHNALFPISNFHSDPGPNSVSVEYRCTPSRVSLSSAAIRSTHRFRADFSLVGKF</sequence>
<name>A0ABP0Y811_9ROSI</name>
<reference evidence="1 2" key="1">
    <citation type="submission" date="2024-03" db="EMBL/GenBank/DDBJ databases">
        <authorList>
            <person name="Gkanogiannis A."/>
            <person name="Becerra Lopez-Lavalle L."/>
        </authorList>
    </citation>
    <scope>NUCLEOTIDE SEQUENCE [LARGE SCALE GENOMIC DNA]</scope>
</reference>
<organism evidence="1 2">
    <name type="scientific">Citrullus colocynthis</name>
    <name type="common">colocynth</name>
    <dbReference type="NCBI Taxonomy" id="252529"/>
    <lineage>
        <taxon>Eukaryota</taxon>
        <taxon>Viridiplantae</taxon>
        <taxon>Streptophyta</taxon>
        <taxon>Embryophyta</taxon>
        <taxon>Tracheophyta</taxon>
        <taxon>Spermatophyta</taxon>
        <taxon>Magnoliopsida</taxon>
        <taxon>eudicotyledons</taxon>
        <taxon>Gunneridae</taxon>
        <taxon>Pentapetalae</taxon>
        <taxon>rosids</taxon>
        <taxon>fabids</taxon>
        <taxon>Cucurbitales</taxon>
        <taxon>Cucurbitaceae</taxon>
        <taxon>Benincaseae</taxon>
        <taxon>Citrullus</taxon>
    </lineage>
</organism>
<accession>A0ABP0Y811</accession>
<gene>
    <name evidence="1" type="ORF">CITCOLO1_LOCUS8425</name>
</gene>
<proteinExistence type="predicted"/>
<keyword evidence="2" id="KW-1185">Reference proteome</keyword>
<evidence type="ECO:0000313" key="1">
    <source>
        <dbReference type="EMBL" id="CAK9316561.1"/>
    </source>
</evidence>